<protein>
    <recommendedName>
        <fullName evidence="2">Myb-like domain-containing protein</fullName>
    </recommendedName>
</protein>
<dbReference type="InterPro" id="IPR001005">
    <property type="entry name" value="SANT/Myb"/>
</dbReference>
<evidence type="ECO:0000313" key="4">
    <source>
        <dbReference type="Proteomes" id="UP000054279"/>
    </source>
</evidence>
<reference evidence="3 4" key="1">
    <citation type="submission" date="2014-06" db="EMBL/GenBank/DDBJ databases">
        <title>Evolutionary Origins and Diversification of the Mycorrhizal Mutualists.</title>
        <authorList>
            <consortium name="DOE Joint Genome Institute"/>
            <consortium name="Mycorrhizal Genomics Consortium"/>
            <person name="Kohler A."/>
            <person name="Kuo A."/>
            <person name="Nagy L.G."/>
            <person name="Floudas D."/>
            <person name="Copeland A."/>
            <person name="Barry K.W."/>
            <person name="Cichocki N."/>
            <person name="Veneault-Fourrey C."/>
            <person name="LaButti K."/>
            <person name="Lindquist E.A."/>
            <person name="Lipzen A."/>
            <person name="Lundell T."/>
            <person name="Morin E."/>
            <person name="Murat C."/>
            <person name="Riley R."/>
            <person name="Ohm R."/>
            <person name="Sun H."/>
            <person name="Tunlid A."/>
            <person name="Henrissat B."/>
            <person name="Grigoriev I.V."/>
            <person name="Hibbett D.S."/>
            <person name="Martin F."/>
        </authorList>
    </citation>
    <scope>NUCLEOTIDE SEQUENCE [LARGE SCALE GENOMIC DNA]</scope>
    <source>
        <strain evidence="3 4">SS14</strain>
    </source>
</reference>
<keyword evidence="4" id="KW-1185">Reference proteome</keyword>
<dbReference type="EMBL" id="KN837268">
    <property type="protein sequence ID" value="KIJ30155.1"/>
    <property type="molecule type" value="Genomic_DNA"/>
</dbReference>
<evidence type="ECO:0000259" key="2">
    <source>
        <dbReference type="PROSITE" id="PS50090"/>
    </source>
</evidence>
<evidence type="ECO:0000256" key="1">
    <source>
        <dbReference type="SAM" id="MobiDB-lite"/>
    </source>
</evidence>
<organism evidence="3 4">
    <name type="scientific">Sphaerobolus stellatus (strain SS14)</name>
    <dbReference type="NCBI Taxonomy" id="990650"/>
    <lineage>
        <taxon>Eukaryota</taxon>
        <taxon>Fungi</taxon>
        <taxon>Dikarya</taxon>
        <taxon>Basidiomycota</taxon>
        <taxon>Agaricomycotina</taxon>
        <taxon>Agaricomycetes</taxon>
        <taxon>Phallomycetidae</taxon>
        <taxon>Geastrales</taxon>
        <taxon>Sphaerobolaceae</taxon>
        <taxon>Sphaerobolus</taxon>
    </lineage>
</organism>
<proteinExistence type="predicted"/>
<dbReference type="OrthoDB" id="3366674at2759"/>
<gene>
    <name evidence="3" type="ORF">M422DRAFT_268401</name>
</gene>
<dbReference type="AlphaFoldDB" id="A0A0C9UYE2"/>
<accession>A0A0C9UYE2</accession>
<feature type="domain" description="Myb-like" evidence="2">
    <location>
        <begin position="3"/>
        <end position="72"/>
    </location>
</feature>
<dbReference type="PROSITE" id="PS50090">
    <property type="entry name" value="MYB_LIKE"/>
    <property type="match status" value="1"/>
</dbReference>
<dbReference type="Pfam" id="PF12776">
    <property type="entry name" value="Myb_DNA-bind_3"/>
    <property type="match status" value="1"/>
</dbReference>
<dbReference type="PANTHER" id="PTHR47072">
    <property type="match status" value="1"/>
</dbReference>
<evidence type="ECO:0000313" key="3">
    <source>
        <dbReference type="EMBL" id="KIJ30155.1"/>
    </source>
</evidence>
<sequence length="306" mass="33676">MPEDEKKVVHWTSGEEADLVAILLEQRAAGNQAESGFKPIVWHAVSERLALNHPKEVKKSIERCKSRWQRLKGEYRIVCELCEQSGFGWDEAKQLVTAPHDTWEKYIASHPKAKPFRRKSFPLFDDIASLVDAIVATGAGALHMAGDDEQDEGPLDNIDPVMCSRNGITVGGSDKDGSVSSDTEDIPQTPAASNKRAHNGGPPPGVKRQHQSSSQALFSLSSALETMAAAFLPSSSAASSSELDLTTPQRKTKAIRTMEKEEGFSLHGVADAATIFTAREKHDTYLAFENKEARHIWLEREMDKVI</sequence>
<name>A0A0C9UYE2_SPHS4</name>
<feature type="region of interest" description="Disordered" evidence="1">
    <location>
        <begin position="145"/>
        <end position="214"/>
    </location>
</feature>
<dbReference type="HOGENOM" id="CLU_063793_1_0_1"/>
<dbReference type="PANTHER" id="PTHR47072:SF4">
    <property type="entry name" value="MYB_SANT-LIKE DOMAIN-CONTAINING PROTEIN"/>
    <property type="match status" value="1"/>
</dbReference>
<dbReference type="Proteomes" id="UP000054279">
    <property type="component" value="Unassembled WGS sequence"/>
</dbReference>
<dbReference type="InterPro" id="IPR024752">
    <property type="entry name" value="Myb/SANT-like_dom"/>
</dbReference>